<accession>A0A0C9V4Y3</accession>
<sequence>MNITSTGASMSPAGGNLSGQFLATSLSISSLCLVVWELIITLDQEFEYIWNGRPQFTPVHFVFALNRWWSPLAFSLRLYFRFFLNSISAHVCLAVQIYLIVSQAVHLTIIELAMALSVWALYQKSRKVGLVLAVLVLATALHLVVVSLFSLLNAWKFFRKWSGPNTMAASDCRRVSTLFPPVFNTVFYPLLVLEIVLFCMTIFQAFRYKTLMGRAQPFLMRIVKCGAAFFVCEIGTILFAIFGTSTETTIAAARYSSYILPILSINCSRLILTLRGGGTVFHNGGLAATDLETTQAGSTGTTGTRYGTLILTDFDLLEEIREPEGDFNIYALGDVKVSAIGERPGSRHLSAPTLVFNNRSLDTVIEEAEE</sequence>
<keyword evidence="4" id="KW-1185">Reference proteome</keyword>
<feature type="transmembrane region" description="Helical" evidence="1">
    <location>
        <begin position="218"/>
        <end position="243"/>
    </location>
</feature>
<keyword evidence="1" id="KW-0812">Transmembrane</keyword>
<reference evidence="3 4" key="1">
    <citation type="submission" date="2014-06" db="EMBL/GenBank/DDBJ databases">
        <title>Evolutionary Origins and Diversification of the Mycorrhizal Mutualists.</title>
        <authorList>
            <consortium name="DOE Joint Genome Institute"/>
            <consortium name="Mycorrhizal Genomics Consortium"/>
            <person name="Kohler A."/>
            <person name="Kuo A."/>
            <person name="Nagy L.G."/>
            <person name="Floudas D."/>
            <person name="Copeland A."/>
            <person name="Barry K.W."/>
            <person name="Cichocki N."/>
            <person name="Veneault-Fourrey C."/>
            <person name="LaButti K."/>
            <person name="Lindquist E.A."/>
            <person name="Lipzen A."/>
            <person name="Lundell T."/>
            <person name="Morin E."/>
            <person name="Murat C."/>
            <person name="Riley R."/>
            <person name="Ohm R."/>
            <person name="Sun H."/>
            <person name="Tunlid A."/>
            <person name="Henrissat B."/>
            <person name="Grigoriev I.V."/>
            <person name="Hibbett D.S."/>
            <person name="Martin F."/>
        </authorList>
    </citation>
    <scope>NUCLEOTIDE SEQUENCE [LARGE SCALE GENOMIC DNA]</scope>
    <source>
        <strain evidence="3 4">SS14</strain>
    </source>
</reference>
<dbReference type="OrthoDB" id="2745134at2759"/>
<evidence type="ECO:0000256" key="1">
    <source>
        <dbReference type="SAM" id="Phobius"/>
    </source>
</evidence>
<feature type="transmembrane region" description="Helical" evidence="1">
    <location>
        <begin position="186"/>
        <end position="206"/>
    </location>
</feature>
<evidence type="ECO:0000259" key="2">
    <source>
        <dbReference type="Pfam" id="PF20151"/>
    </source>
</evidence>
<dbReference type="EMBL" id="KN837133">
    <property type="protein sequence ID" value="KIJ41889.1"/>
    <property type="molecule type" value="Genomic_DNA"/>
</dbReference>
<feature type="transmembrane region" description="Helical" evidence="1">
    <location>
        <begin position="104"/>
        <end position="122"/>
    </location>
</feature>
<proteinExistence type="predicted"/>
<dbReference type="Pfam" id="PF20151">
    <property type="entry name" value="DUF6533"/>
    <property type="match status" value="1"/>
</dbReference>
<feature type="transmembrane region" description="Helical" evidence="1">
    <location>
        <begin position="129"/>
        <end position="152"/>
    </location>
</feature>
<dbReference type="HOGENOM" id="CLU_748363_0_0_1"/>
<dbReference type="Proteomes" id="UP000054279">
    <property type="component" value="Unassembled WGS sequence"/>
</dbReference>
<feature type="domain" description="DUF6533" evidence="2">
    <location>
        <begin position="26"/>
        <end position="72"/>
    </location>
</feature>
<organism evidence="3 4">
    <name type="scientific">Sphaerobolus stellatus (strain SS14)</name>
    <dbReference type="NCBI Taxonomy" id="990650"/>
    <lineage>
        <taxon>Eukaryota</taxon>
        <taxon>Fungi</taxon>
        <taxon>Dikarya</taxon>
        <taxon>Basidiomycota</taxon>
        <taxon>Agaricomycotina</taxon>
        <taxon>Agaricomycetes</taxon>
        <taxon>Phallomycetidae</taxon>
        <taxon>Geastrales</taxon>
        <taxon>Sphaerobolaceae</taxon>
        <taxon>Sphaerobolus</taxon>
    </lineage>
</organism>
<name>A0A0C9V4Y3_SPHS4</name>
<evidence type="ECO:0000313" key="3">
    <source>
        <dbReference type="EMBL" id="KIJ41889.1"/>
    </source>
</evidence>
<evidence type="ECO:0000313" key="4">
    <source>
        <dbReference type="Proteomes" id="UP000054279"/>
    </source>
</evidence>
<dbReference type="AlphaFoldDB" id="A0A0C9V4Y3"/>
<feature type="transmembrane region" description="Helical" evidence="1">
    <location>
        <begin position="78"/>
        <end position="98"/>
    </location>
</feature>
<keyword evidence="1" id="KW-1133">Transmembrane helix</keyword>
<feature type="transmembrane region" description="Helical" evidence="1">
    <location>
        <begin position="20"/>
        <end position="40"/>
    </location>
</feature>
<gene>
    <name evidence="3" type="ORF">M422DRAFT_68106</name>
</gene>
<keyword evidence="1" id="KW-0472">Membrane</keyword>
<protein>
    <recommendedName>
        <fullName evidence="2">DUF6533 domain-containing protein</fullName>
    </recommendedName>
</protein>
<dbReference type="InterPro" id="IPR045340">
    <property type="entry name" value="DUF6533"/>
</dbReference>